<name>A0A561Q4Q1_9BACT</name>
<accession>A0A561Q4Q1</accession>
<organism evidence="1 2">
    <name type="scientific">Chitinophaga polysaccharea</name>
    <dbReference type="NCBI Taxonomy" id="1293035"/>
    <lineage>
        <taxon>Bacteria</taxon>
        <taxon>Pseudomonadati</taxon>
        <taxon>Bacteroidota</taxon>
        <taxon>Chitinophagia</taxon>
        <taxon>Chitinophagales</taxon>
        <taxon>Chitinophagaceae</taxon>
        <taxon>Chitinophaga</taxon>
    </lineage>
</organism>
<reference evidence="1 2" key="1">
    <citation type="submission" date="2019-06" db="EMBL/GenBank/DDBJ databases">
        <title>Sorghum-associated microbial communities from plants grown in Nebraska, USA.</title>
        <authorList>
            <person name="Schachtman D."/>
        </authorList>
    </citation>
    <scope>NUCLEOTIDE SEQUENCE [LARGE SCALE GENOMIC DNA]</scope>
    <source>
        <strain evidence="1 2">1209</strain>
    </source>
</reference>
<comment type="caution">
    <text evidence="1">The sequence shown here is derived from an EMBL/GenBank/DDBJ whole genome shotgun (WGS) entry which is preliminary data.</text>
</comment>
<dbReference type="Proteomes" id="UP000320811">
    <property type="component" value="Unassembled WGS sequence"/>
</dbReference>
<dbReference type="EMBL" id="VIWO01000001">
    <property type="protein sequence ID" value="TWF45344.1"/>
    <property type="molecule type" value="Genomic_DNA"/>
</dbReference>
<proteinExistence type="predicted"/>
<dbReference type="AlphaFoldDB" id="A0A561Q4Q1"/>
<sequence length="67" mass="7893">MEDNNLLYLLLVYKPNRRKGFKICKDRNSEYRLLASGDIFFQIRPFAFSQNSSYKNGFYTLGAQPFS</sequence>
<protein>
    <submittedName>
        <fullName evidence="1">Uncharacterized protein</fullName>
    </submittedName>
</protein>
<keyword evidence="2" id="KW-1185">Reference proteome</keyword>
<gene>
    <name evidence="1" type="ORF">FHW36_1011274</name>
</gene>
<evidence type="ECO:0000313" key="1">
    <source>
        <dbReference type="EMBL" id="TWF45344.1"/>
    </source>
</evidence>
<evidence type="ECO:0000313" key="2">
    <source>
        <dbReference type="Proteomes" id="UP000320811"/>
    </source>
</evidence>